<gene>
    <name evidence="2" type="primary">LOC109132431</name>
</gene>
<reference evidence="2" key="2">
    <citation type="submission" date="2025-08" db="UniProtKB">
        <authorList>
            <consortium name="RefSeq"/>
        </authorList>
    </citation>
    <scope>IDENTIFICATION</scope>
    <source>
        <tissue evidence="2">Leaf</tissue>
    </source>
</reference>
<sequence length="179" mass="20795">MRNISEPMIIGGDFNTILWLDERAGGNGCLFTDSLEFGAWIDNLSLIDMGFKGSKFTWKRGCEERNFVAKRLDRVLCCANGRLKWQEPTCTHSPFLSSDYAPLFLQLCPVVKGDPRRRPFWFEAAWLKHESFKDHLDASWKNDISTPEALHILWVKLKRWNAEVFGDVQRKKDKTVEEL</sequence>
<dbReference type="InterPro" id="IPR036691">
    <property type="entry name" value="Endo/exonu/phosph_ase_sf"/>
</dbReference>
<dbReference type="PANTHER" id="PTHR33710">
    <property type="entry name" value="BNAC02G09200D PROTEIN"/>
    <property type="match status" value="1"/>
</dbReference>
<dbReference type="PANTHER" id="PTHR33710:SF77">
    <property type="entry name" value="DNASE I-LIKE SUPERFAMILY PROTEIN"/>
    <property type="match status" value="1"/>
</dbReference>
<name>A0ABM1RKP7_CAMSA</name>
<dbReference type="GeneID" id="109132431"/>
<accession>A0ABM1RKP7</accession>
<dbReference type="SUPFAM" id="SSF56219">
    <property type="entry name" value="DNase I-like"/>
    <property type="match status" value="1"/>
</dbReference>
<dbReference type="Gene3D" id="3.60.10.10">
    <property type="entry name" value="Endonuclease/exonuclease/phosphatase"/>
    <property type="match status" value="1"/>
</dbReference>
<organism evidence="1 2">
    <name type="scientific">Camelina sativa</name>
    <name type="common">False flax</name>
    <name type="synonym">Myagrum sativum</name>
    <dbReference type="NCBI Taxonomy" id="90675"/>
    <lineage>
        <taxon>Eukaryota</taxon>
        <taxon>Viridiplantae</taxon>
        <taxon>Streptophyta</taxon>
        <taxon>Embryophyta</taxon>
        <taxon>Tracheophyta</taxon>
        <taxon>Spermatophyta</taxon>
        <taxon>Magnoliopsida</taxon>
        <taxon>eudicotyledons</taxon>
        <taxon>Gunneridae</taxon>
        <taxon>Pentapetalae</taxon>
        <taxon>rosids</taxon>
        <taxon>malvids</taxon>
        <taxon>Brassicales</taxon>
        <taxon>Brassicaceae</taxon>
        <taxon>Camelineae</taxon>
        <taxon>Camelina</taxon>
    </lineage>
</organism>
<protein>
    <submittedName>
        <fullName evidence="2">Uncharacterized protein LOC109132431</fullName>
    </submittedName>
</protein>
<evidence type="ECO:0000313" key="2">
    <source>
        <dbReference type="RefSeq" id="XP_019099585.1"/>
    </source>
</evidence>
<keyword evidence="1" id="KW-1185">Reference proteome</keyword>
<reference evidence="1" key="1">
    <citation type="journal article" date="2014" name="Nat. Commun.">
        <title>The emerging biofuel crop Camelina sativa retains a highly undifferentiated hexaploid genome structure.</title>
        <authorList>
            <person name="Kagale S."/>
            <person name="Koh C."/>
            <person name="Nixon J."/>
            <person name="Bollina V."/>
            <person name="Clarke W.E."/>
            <person name="Tuteja R."/>
            <person name="Spillane C."/>
            <person name="Robinson S.J."/>
            <person name="Links M.G."/>
            <person name="Clarke C."/>
            <person name="Higgins E.E."/>
            <person name="Huebert T."/>
            <person name="Sharpe A.G."/>
            <person name="Parkin I.A."/>
        </authorList>
    </citation>
    <scope>NUCLEOTIDE SEQUENCE [LARGE SCALE GENOMIC DNA]</scope>
    <source>
        <strain evidence="1">cv. DH55</strain>
    </source>
</reference>
<dbReference type="RefSeq" id="XP_019099585.1">
    <property type="nucleotide sequence ID" value="XM_019244040.1"/>
</dbReference>
<proteinExistence type="predicted"/>
<dbReference type="Proteomes" id="UP000694864">
    <property type="component" value="Chromosome 4"/>
</dbReference>
<evidence type="ECO:0000313" key="1">
    <source>
        <dbReference type="Proteomes" id="UP000694864"/>
    </source>
</evidence>